<dbReference type="CDD" id="cd19990">
    <property type="entry name" value="PBP1_GABAb_receptor_plant"/>
    <property type="match status" value="1"/>
</dbReference>
<dbReference type="Pfam" id="PF10613">
    <property type="entry name" value="Lig_chan-Glu_bd"/>
    <property type="match status" value="1"/>
</dbReference>
<dbReference type="InterPro" id="IPR015683">
    <property type="entry name" value="Ionotropic_Glu_rcpt"/>
</dbReference>
<feature type="transmembrane region" description="Helical" evidence="16">
    <location>
        <begin position="622"/>
        <end position="640"/>
    </location>
</feature>
<name>A0AAW2NFN3_9LAMI</name>
<dbReference type="PANTHER" id="PTHR34836">
    <property type="entry name" value="OS06G0188250 PROTEIN"/>
    <property type="match status" value="1"/>
</dbReference>
<dbReference type="CDD" id="cd13686">
    <property type="entry name" value="GluR_Plant"/>
    <property type="match status" value="1"/>
</dbReference>
<feature type="transmembrane region" description="Helical" evidence="16">
    <location>
        <begin position="822"/>
        <end position="843"/>
    </location>
</feature>
<evidence type="ECO:0000256" key="5">
    <source>
        <dbReference type="ARBA" id="ARBA00022692"/>
    </source>
</evidence>
<evidence type="ECO:0000256" key="13">
    <source>
        <dbReference type="ARBA" id="ARBA00023303"/>
    </source>
</evidence>
<dbReference type="InterPro" id="IPR028082">
    <property type="entry name" value="Peripla_BP_I"/>
</dbReference>
<dbReference type="Gene3D" id="3.40.190.10">
    <property type="entry name" value="Periplasmic binding protein-like II"/>
    <property type="match status" value="1"/>
</dbReference>
<reference evidence="18" key="1">
    <citation type="submission" date="2020-06" db="EMBL/GenBank/DDBJ databases">
        <authorList>
            <person name="Li T."/>
            <person name="Hu X."/>
            <person name="Zhang T."/>
            <person name="Song X."/>
            <person name="Zhang H."/>
            <person name="Dai N."/>
            <person name="Sheng W."/>
            <person name="Hou X."/>
            <person name="Wei L."/>
        </authorList>
    </citation>
    <scope>NUCLEOTIDE SEQUENCE</scope>
    <source>
        <strain evidence="18">KEN8</strain>
        <tissue evidence="18">Leaf</tissue>
    </source>
</reference>
<dbReference type="InterPro" id="IPR019594">
    <property type="entry name" value="Glu/Gly-bd"/>
</dbReference>
<dbReference type="EMBL" id="JACGWM010000011">
    <property type="protein sequence ID" value="KAL0341768.1"/>
    <property type="molecule type" value="Genomic_DNA"/>
</dbReference>
<feature type="domain" description="Ionotropic glutamate receptor C-terminal" evidence="17">
    <location>
        <begin position="469"/>
        <end position="798"/>
    </location>
</feature>
<feature type="transmembrane region" description="Helical" evidence="16">
    <location>
        <begin position="652"/>
        <end position="670"/>
    </location>
</feature>
<dbReference type="InterPro" id="IPR017103">
    <property type="entry name" value="Iontropic_Glu_rcpt_pln"/>
</dbReference>
<dbReference type="SUPFAM" id="SSF53850">
    <property type="entry name" value="Periplasmic binding protein-like II"/>
    <property type="match status" value="1"/>
</dbReference>
<keyword evidence="4 15" id="KW-0813">Transport</keyword>
<dbReference type="FunFam" id="3.40.50.2300:FF:000188">
    <property type="entry name" value="Glutamate receptor"/>
    <property type="match status" value="1"/>
</dbReference>
<keyword evidence="7 16" id="KW-1133">Transmembrane helix</keyword>
<dbReference type="Gene3D" id="1.10.287.70">
    <property type="match status" value="1"/>
</dbReference>
<comment type="caution">
    <text evidence="18">The sequence shown here is derived from an EMBL/GenBank/DDBJ whole genome shotgun (WGS) entry which is preliminary data.</text>
</comment>
<evidence type="ECO:0000256" key="14">
    <source>
        <dbReference type="ARBA" id="ARBA00049638"/>
    </source>
</evidence>
<dbReference type="InterPro" id="IPR001828">
    <property type="entry name" value="ANF_lig-bd_rcpt"/>
</dbReference>
<accession>A0AAW2NFN3</accession>
<evidence type="ECO:0000256" key="9">
    <source>
        <dbReference type="ARBA" id="ARBA00023136"/>
    </source>
</evidence>
<dbReference type="InterPro" id="IPR044440">
    <property type="entry name" value="GABAb_receptor_plant_PBP1"/>
</dbReference>
<evidence type="ECO:0000256" key="12">
    <source>
        <dbReference type="ARBA" id="ARBA00023286"/>
    </source>
</evidence>
<keyword evidence="10 15" id="KW-0675">Receptor</keyword>
<evidence type="ECO:0000313" key="18">
    <source>
        <dbReference type="EMBL" id="KAL0341768.1"/>
    </source>
</evidence>
<sequence length="908" mass="101036">MIISFCIAPLSGQNATAVKSHVGVILDFDTTVGKITKTCLSMALQDFYAKRNHSTMICLTSGIPTMMLLVQLPLVILSLDQELLGELQLISFVLMFPPAAIDLLKNVQVMAILGPQKSIQADFVIDIGDKVRVPIISQATSPALSPKQSPYFIRSAQCSSYQAEAIAAIVKAFGWRRVVFVYEDTNYGSGLLPFLTEGLLQNNALISHQSIISPSATDDQILRELYKLKTMPTRVFVVHMLPSLASRFFKMAKAAEMMSRGYAWIVADALTSLLDSVDSETIEAMQGVIGVKAYIPRSNELHNFQGRWRKRFHKDNPEMDRTELNVFGLWAYDSITALALAIERSGMTSPRFERPANGGNLTDLEAIGISSNGPSLVPLLRNFISKGLSGDFSIVDGQLLPSAFQIVNVIGKGENTVGFWTKACGISGKLKPEDHNSTNKDPLGAILWPGQTTIVPKGWEMPTSGKKLRLGVPVKSGFTEFVKIERDAEPTGFCIDVFKEVMQLLPYAVEYEFIAFKTPDGQSAGEYNDLVYQIFLEEFDAVVGDIAILANRSRFVDFSFPYTESGVSAVVPIKDNERKNAWIFMKPLTMDLWLTIGAFFVFTGFVVWVLEHRVNKEFRGPRLQQVGMIFWFSFSTLVFAQKEKVNSNLTRFVVIVWVFVVLVLTSSYTANLASMLTIQQLHPTITDLHDLRKNGDFVGYQDGSYVRGFLKDMHFEDSKLRNYSTLEDYDDALSRGSRNGGVAAIVDELPYLRLFLDKYSHKYTMVGPTYKTAGFGFSNFRFERGGNLMKISNKWLGEEGCRDSDATVKTSKSLTLDSFKGLFLISLLSSSSALAIFLSIFFYENRVILASNASIKQKIYALARVFDEEKDILSSKASKTPPTPRGIAAAQSPAISISYQHERGVFPR</sequence>
<evidence type="ECO:0000259" key="17">
    <source>
        <dbReference type="SMART" id="SM00079"/>
    </source>
</evidence>
<dbReference type="InterPro" id="IPR001320">
    <property type="entry name" value="Iontro_rcpt_C"/>
</dbReference>
<dbReference type="GO" id="GO:0015276">
    <property type="term" value="F:ligand-gated monoatomic ion channel activity"/>
    <property type="evidence" value="ECO:0007669"/>
    <property type="project" value="InterPro"/>
</dbReference>
<comment type="function">
    <text evidence="15">Glutamate-gated receptor that probably acts as non-selective cation channel.</text>
</comment>
<evidence type="ECO:0000256" key="6">
    <source>
        <dbReference type="ARBA" id="ARBA00022729"/>
    </source>
</evidence>
<evidence type="ECO:0000256" key="16">
    <source>
        <dbReference type="SAM" id="Phobius"/>
    </source>
</evidence>
<keyword evidence="9 15" id="KW-0472">Membrane</keyword>
<evidence type="ECO:0000256" key="4">
    <source>
        <dbReference type="ARBA" id="ARBA00022448"/>
    </source>
</evidence>
<dbReference type="SUPFAM" id="SSF53822">
    <property type="entry name" value="Periplasmic binding protein-like I"/>
    <property type="match status" value="1"/>
</dbReference>
<dbReference type="Pfam" id="PF01094">
    <property type="entry name" value="ANF_receptor"/>
    <property type="match status" value="1"/>
</dbReference>
<evidence type="ECO:0000256" key="1">
    <source>
        <dbReference type="ARBA" id="ARBA00004141"/>
    </source>
</evidence>
<keyword evidence="8 15" id="KW-0406">Ion transport</keyword>
<evidence type="ECO:0000256" key="11">
    <source>
        <dbReference type="ARBA" id="ARBA00023180"/>
    </source>
</evidence>
<keyword evidence="11" id="KW-0325">Glycoprotein</keyword>
<evidence type="ECO:0000256" key="8">
    <source>
        <dbReference type="ARBA" id="ARBA00023065"/>
    </source>
</evidence>
<proteinExistence type="inferred from homology"/>
<dbReference type="GO" id="GO:0016020">
    <property type="term" value="C:membrane"/>
    <property type="evidence" value="ECO:0007669"/>
    <property type="project" value="UniProtKB-SubCell"/>
</dbReference>
<comment type="similarity">
    <text evidence="2 15">Belongs to the glutamate-gated ion channel (TC 1.A.10.1) family.</text>
</comment>
<organism evidence="18">
    <name type="scientific">Sesamum calycinum</name>
    <dbReference type="NCBI Taxonomy" id="2727403"/>
    <lineage>
        <taxon>Eukaryota</taxon>
        <taxon>Viridiplantae</taxon>
        <taxon>Streptophyta</taxon>
        <taxon>Embryophyta</taxon>
        <taxon>Tracheophyta</taxon>
        <taxon>Spermatophyta</taxon>
        <taxon>Magnoliopsida</taxon>
        <taxon>eudicotyledons</taxon>
        <taxon>Gunneridae</taxon>
        <taxon>Pentapetalae</taxon>
        <taxon>asterids</taxon>
        <taxon>lamiids</taxon>
        <taxon>Lamiales</taxon>
        <taxon>Pedaliaceae</taxon>
        <taxon>Sesamum</taxon>
    </lineage>
</organism>
<evidence type="ECO:0000256" key="15">
    <source>
        <dbReference type="PIRNR" id="PIRNR037090"/>
    </source>
</evidence>
<dbReference type="FunFam" id="1.10.287.70:FF:000037">
    <property type="entry name" value="Glutamate receptor"/>
    <property type="match status" value="1"/>
</dbReference>
<dbReference type="AlphaFoldDB" id="A0AAW2NFN3"/>
<dbReference type="FunFam" id="3.40.190.10:FF:000217">
    <property type="entry name" value="Glutamate receptor"/>
    <property type="match status" value="1"/>
</dbReference>
<keyword evidence="5 16" id="KW-0812">Transmembrane</keyword>
<dbReference type="Pfam" id="PF00060">
    <property type="entry name" value="Lig_chan"/>
    <property type="match status" value="1"/>
</dbReference>
<protein>
    <recommendedName>
        <fullName evidence="15">Glutamate receptor</fullName>
    </recommendedName>
</protein>
<keyword evidence="13 15" id="KW-0407">Ion channel</keyword>
<comment type="function">
    <text evidence="14">Glutamate-gated receptor that probably acts as a non-selective cation channel. May be involved in light-signal transduction and calcium homeostasis via the regulation of calcium influx into cells.</text>
</comment>
<dbReference type="Gene3D" id="3.40.50.2300">
    <property type="match status" value="2"/>
</dbReference>
<reference evidence="18" key="2">
    <citation type="journal article" date="2024" name="Plant">
        <title>Genomic evolution and insights into agronomic trait innovations of Sesamum species.</title>
        <authorList>
            <person name="Miao H."/>
            <person name="Wang L."/>
            <person name="Qu L."/>
            <person name="Liu H."/>
            <person name="Sun Y."/>
            <person name="Le M."/>
            <person name="Wang Q."/>
            <person name="Wei S."/>
            <person name="Zheng Y."/>
            <person name="Lin W."/>
            <person name="Duan Y."/>
            <person name="Cao H."/>
            <person name="Xiong S."/>
            <person name="Wang X."/>
            <person name="Wei L."/>
            <person name="Li C."/>
            <person name="Ma Q."/>
            <person name="Ju M."/>
            <person name="Zhao R."/>
            <person name="Li G."/>
            <person name="Mu C."/>
            <person name="Tian Q."/>
            <person name="Mei H."/>
            <person name="Zhang T."/>
            <person name="Gao T."/>
            <person name="Zhang H."/>
        </authorList>
    </citation>
    <scope>NUCLEOTIDE SEQUENCE</scope>
    <source>
        <strain evidence="18">KEN8</strain>
    </source>
</reference>
<gene>
    <name evidence="18" type="ORF">Scaly_1839400</name>
</gene>
<comment type="subunit">
    <text evidence="3">May form heteromers.</text>
</comment>
<evidence type="ECO:0000256" key="10">
    <source>
        <dbReference type="ARBA" id="ARBA00023170"/>
    </source>
</evidence>
<keyword evidence="6" id="KW-0732">Signal</keyword>
<dbReference type="FunFam" id="3.40.190.10:FF:000103">
    <property type="entry name" value="Glutamate receptor"/>
    <property type="match status" value="1"/>
</dbReference>
<comment type="subcellular location">
    <subcellularLocation>
        <location evidence="1">Membrane</location>
        <topology evidence="1">Multi-pass membrane protein</topology>
    </subcellularLocation>
</comment>
<dbReference type="PIRSF" id="PIRSF037090">
    <property type="entry name" value="Iontro_Glu-like_rcpt_pln"/>
    <property type="match status" value="1"/>
</dbReference>
<evidence type="ECO:0000256" key="2">
    <source>
        <dbReference type="ARBA" id="ARBA00008685"/>
    </source>
</evidence>
<evidence type="ECO:0000256" key="3">
    <source>
        <dbReference type="ARBA" id="ARBA00011095"/>
    </source>
</evidence>
<keyword evidence="12 15" id="KW-1071">Ligand-gated ion channel</keyword>
<feature type="transmembrane region" description="Helical" evidence="16">
    <location>
        <begin position="592"/>
        <end position="610"/>
    </location>
</feature>
<dbReference type="PANTHER" id="PTHR34836:SF1">
    <property type="entry name" value="OS09G0428600 PROTEIN"/>
    <property type="match status" value="1"/>
</dbReference>
<dbReference type="SMART" id="SM00079">
    <property type="entry name" value="PBPe"/>
    <property type="match status" value="1"/>
</dbReference>
<evidence type="ECO:0000256" key="7">
    <source>
        <dbReference type="ARBA" id="ARBA00022989"/>
    </source>
</evidence>